<dbReference type="FunFam" id="2.60.40.10:FF:000323">
    <property type="entry name" value="Immunoglobulin superfamily member 9B"/>
    <property type="match status" value="1"/>
</dbReference>
<reference evidence="9" key="1">
    <citation type="submission" date="2025-08" db="UniProtKB">
        <authorList>
            <consortium name="Ensembl"/>
        </authorList>
    </citation>
    <scope>IDENTIFICATION</scope>
</reference>
<dbReference type="GeneTree" id="ENSGT00940000165064"/>
<feature type="region of interest" description="Disordered" evidence="4">
    <location>
        <begin position="767"/>
        <end position="851"/>
    </location>
</feature>
<dbReference type="InterPro" id="IPR036116">
    <property type="entry name" value="FN3_sf"/>
</dbReference>
<evidence type="ECO:0000259" key="7">
    <source>
        <dbReference type="PROSITE" id="PS50835"/>
    </source>
</evidence>
<keyword evidence="10" id="KW-1185">Reference proteome</keyword>
<feature type="domain" description="Ig-like" evidence="7">
    <location>
        <begin position="87"/>
        <end position="171"/>
    </location>
</feature>
<feature type="region of interest" description="Disordered" evidence="4">
    <location>
        <begin position="501"/>
        <end position="523"/>
    </location>
</feature>
<dbReference type="Proteomes" id="UP000694546">
    <property type="component" value="Chromosome 19"/>
</dbReference>
<dbReference type="InterPro" id="IPR036179">
    <property type="entry name" value="Ig-like_dom_sf"/>
</dbReference>
<feature type="compositionally biased region" description="Low complexity" evidence="4">
    <location>
        <begin position="1556"/>
        <end position="1572"/>
    </location>
</feature>
<protein>
    <submittedName>
        <fullName evidence="9">Immunoglobulin superfamily, member 9a</fullName>
    </submittedName>
</protein>
<evidence type="ECO:0000256" key="5">
    <source>
        <dbReference type="SAM" id="Phobius"/>
    </source>
</evidence>
<evidence type="ECO:0000259" key="8">
    <source>
        <dbReference type="PROSITE" id="PS50853"/>
    </source>
</evidence>
<feature type="domain" description="Ig-like" evidence="7">
    <location>
        <begin position="271"/>
        <end position="362"/>
    </location>
</feature>
<feature type="region of interest" description="Disordered" evidence="4">
    <location>
        <begin position="720"/>
        <end position="754"/>
    </location>
</feature>
<dbReference type="InterPro" id="IPR003598">
    <property type="entry name" value="Ig_sub2"/>
</dbReference>
<feature type="domain" description="Fibronectin type-III" evidence="8">
    <location>
        <begin position="582"/>
        <end position="674"/>
    </location>
</feature>
<dbReference type="SMART" id="SM00408">
    <property type="entry name" value="IGc2"/>
    <property type="match status" value="4"/>
</dbReference>
<dbReference type="Gene3D" id="2.60.40.10">
    <property type="entry name" value="Immunoglobulins"/>
    <property type="match status" value="6"/>
</dbReference>
<reference evidence="9" key="2">
    <citation type="submission" date="2025-09" db="UniProtKB">
        <authorList>
            <consortium name="Ensembl"/>
        </authorList>
    </citation>
    <scope>IDENTIFICATION</scope>
</reference>
<evidence type="ECO:0000256" key="4">
    <source>
        <dbReference type="SAM" id="MobiDB-lite"/>
    </source>
</evidence>
<feature type="domain" description="Ig-like" evidence="7">
    <location>
        <begin position="367"/>
        <end position="446"/>
    </location>
</feature>
<feature type="region of interest" description="Disordered" evidence="4">
    <location>
        <begin position="981"/>
        <end position="1002"/>
    </location>
</feature>
<name>A0A8C4Z4H4_GADMO</name>
<dbReference type="CDD" id="cd00096">
    <property type="entry name" value="Ig"/>
    <property type="match status" value="3"/>
</dbReference>
<evidence type="ECO:0000256" key="6">
    <source>
        <dbReference type="SAM" id="SignalP"/>
    </source>
</evidence>
<dbReference type="InterPro" id="IPR003961">
    <property type="entry name" value="FN3_dom"/>
</dbReference>
<feature type="region of interest" description="Disordered" evidence="4">
    <location>
        <begin position="1234"/>
        <end position="1315"/>
    </location>
</feature>
<feature type="compositionally biased region" description="Basic and acidic residues" evidence="4">
    <location>
        <begin position="1524"/>
        <end position="1533"/>
    </location>
</feature>
<dbReference type="SUPFAM" id="SSF49265">
    <property type="entry name" value="Fibronectin type III"/>
    <property type="match status" value="1"/>
</dbReference>
<dbReference type="CDD" id="cd00063">
    <property type="entry name" value="FN3"/>
    <property type="match status" value="2"/>
</dbReference>
<feature type="signal peptide" evidence="6">
    <location>
        <begin position="1"/>
        <end position="23"/>
    </location>
</feature>
<feature type="compositionally biased region" description="Acidic residues" evidence="4">
    <location>
        <begin position="1619"/>
        <end position="1628"/>
    </location>
</feature>
<feature type="compositionally biased region" description="Pro residues" evidence="4">
    <location>
        <begin position="1388"/>
        <end position="1398"/>
    </location>
</feature>
<dbReference type="SMART" id="SM00409">
    <property type="entry name" value="IG"/>
    <property type="match status" value="4"/>
</dbReference>
<keyword evidence="2" id="KW-1015">Disulfide bond</keyword>
<dbReference type="InterPro" id="IPR003599">
    <property type="entry name" value="Ig_sub"/>
</dbReference>
<feature type="region of interest" description="Disordered" evidence="4">
    <location>
        <begin position="1112"/>
        <end position="1222"/>
    </location>
</feature>
<feature type="transmembrane region" description="Helical" evidence="5">
    <location>
        <begin position="691"/>
        <end position="717"/>
    </location>
</feature>
<feature type="region of interest" description="Disordered" evidence="4">
    <location>
        <begin position="1354"/>
        <end position="1639"/>
    </location>
</feature>
<dbReference type="Pfam" id="PF13927">
    <property type="entry name" value="Ig_3"/>
    <property type="match status" value="3"/>
</dbReference>
<feature type="region of interest" description="Disordered" evidence="4">
    <location>
        <begin position="864"/>
        <end position="946"/>
    </location>
</feature>
<proteinExistence type="predicted"/>
<dbReference type="PANTHER" id="PTHR44170">
    <property type="entry name" value="PROTEIN SIDEKICK"/>
    <property type="match status" value="1"/>
</dbReference>
<evidence type="ECO:0000256" key="3">
    <source>
        <dbReference type="ARBA" id="ARBA00023319"/>
    </source>
</evidence>
<dbReference type="SMART" id="SM00060">
    <property type="entry name" value="FN3"/>
    <property type="match status" value="2"/>
</dbReference>
<dbReference type="Ensembl" id="ENSGMOT00000005731.2">
    <property type="protein sequence ID" value="ENSGMOP00000005565.2"/>
    <property type="gene ID" value="ENSGMOG00000005240.2"/>
</dbReference>
<feature type="compositionally biased region" description="Low complexity" evidence="4">
    <location>
        <begin position="1406"/>
        <end position="1418"/>
    </location>
</feature>
<evidence type="ECO:0000313" key="9">
    <source>
        <dbReference type="Ensembl" id="ENSGMOP00000005565.2"/>
    </source>
</evidence>
<dbReference type="SUPFAM" id="SSF48726">
    <property type="entry name" value="Immunoglobulin"/>
    <property type="match status" value="4"/>
</dbReference>
<feature type="chain" id="PRO_5034189647" evidence="6">
    <location>
        <begin position="24"/>
        <end position="1691"/>
    </location>
</feature>
<organism evidence="9 10">
    <name type="scientific">Gadus morhua</name>
    <name type="common">Atlantic cod</name>
    <dbReference type="NCBI Taxonomy" id="8049"/>
    <lineage>
        <taxon>Eukaryota</taxon>
        <taxon>Metazoa</taxon>
        <taxon>Chordata</taxon>
        <taxon>Craniata</taxon>
        <taxon>Vertebrata</taxon>
        <taxon>Euteleostomi</taxon>
        <taxon>Actinopterygii</taxon>
        <taxon>Neopterygii</taxon>
        <taxon>Teleostei</taxon>
        <taxon>Neoteleostei</taxon>
        <taxon>Acanthomorphata</taxon>
        <taxon>Zeiogadaria</taxon>
        <taxon>Gadariae</taxon>
        <taxon>Gadiformes</taxon>
        <taxon>Gadoidei</taxon>
        <taxon>Gadidae</taxon>
        <taxon>Gadus</taxon>
    </lineage>
</organism>
<keyword evidence="1" id="KW-0677">Repeat</keyword>
<keyword evidence="5" id="KW-1133">Transmembrane helix</keyword>
<feature type="compositionally biased region" description="Basic residues" evidence="4">
    <location>
        <begin position="814"/>
        <end position="829"/>
    </location>
</feature>
<keyword evidence="5" id="KW-0472">Membrane</keyword>
<dbReference type="GO" id="GO:0098609">
    <property type="term" value="P:cell-cell adhesion"/>
    <property type="evidence" value="ECO:0007669"/>
    <property type="project" value="TreeGrafter"/>
</dbReference>
<keyword evidence="6" id="KW-0732">Signal</keyword>
<feature type="compositionally biased region" description="Low complexity" evidence="4">
    <location>
        <begin position="981"/>
        <end position="990"/>
    </location>
</feature>
<evidence type="ECO:0000256" key="1">
    <source>
        <dbReference type="ARBA" id="ARBA00022737"/>
    </source>
</evidence>
<feature type="compositionally biased region" description="Basic and acidic residues" evidence="4">
    <location>
        <begin position="1489"/>
        <end position="1498"/>
    </location>
</feature>
<gene>
    <name evidence="9" type="primary">LOC115532067</name>
</gene>
<evidence type="ECO:0000256" key="2">
    <source>
        <dbReference type="ARBA" id="ARBA00023157"/>
    </source>
</evidence>
<evidence type="ECO:0000313" key="10">
    <source>
        <dbReference type="Proteomes" id="UP000694546"/>
    </source>
</evidence>
<sequence length="1691" mass="180935">MAQPDQPTLTLVTLFCMFYVSRGWSPAVHGREGGVVELDCSLPSGPSSPGSASPRMVEWVRRGYDTPVLMSFGAHASRVHPEYEAPPTFTTTPPSVVEALAGNRLSLSCVAKGNPVPSITWLKDGAGLRDQAVEIQGGTLILRAVTPELRGQYGCRASNPDGNITHVTTLQVKGPPVIVIPPRSASLNMSQNADLTCKAIADPPNMTYVWRKGQENVHHIESLKSRVKIMVDGSLHISTLTPEDSGKYTCMPTNGLLAPPTASADLTVMHPAQALPMPRETYLPTGMRGLITCPFLANPPLLHVDWTKDGAPLDVTLYPGWTMTSEGSLSMATVNEDSAGVYRCTPANSYGSMGPSGATRVLLQGPPSFRSPPQQQYQQEMGRALLIPCQGEGGPDTRVTWRKVIEGPVAPSSQVTGNGSLLLQPLTKGHQGAWECSVSNRVASVSASTLVLVLGTTPHAATSLSVAPGPRVADVSWEPGYDGGSAQIYSVWFKQVSPLNGSPRRDNLSSEEQGTKRQHQGWFNVSVPPASGARHQVTGLAPATHYQFSVLAQNAAGAGPFSELVTVRTLDAPIPRRATLSPPGALSVNRTSTGVILHWAPPPSNRPPITALVLQSRGANGEWLTLDRDINAAAIEFAVPGLRKDSVYELRLLSRRGEVLSEPSPSVNVSTLGLGRAAAPSQLSELVPQPLLAGVLGGVLFMALVLFLLLAATCFVARRRDRRRRKQQNKDDLVRSIYKPSSMRTAGGGSPDSVLKKSLLHAHNLYPATSSSTSSSSSSSSSSSQSHSGNFSKGSPPHSEGQHMELLLPGSLHPHPHHLQPQHHQHHQHQYLLPTPPTPQRRTKSLSRASSSLLSSHLELITRGPDGRFAAPGDGQSLSSALDDEKKGPGRGGRRSSRSSAFQRSASLPSRRGGEAGRRAPCVLSVELPPAPRRAPGPDGRRGARSMTEQHLLALPGHSLWDGADGGSDWRGSLRSSARSSVTAASGAEPGVPPYPGGVAPRTTASSLVLQMEHERERGNLSRCLQLAHEREALQWELRKYTLERGDGAEDGGDGVDGGLEGRVLQERYVGGVGGGGGGGGYLPRLHRDSRASWDLASPVYSNWGAPTPPPLPPRLSPMSASSPGLYPFQRAPRGSSFRGSHAQFPLVSPAKHRDAAAERRPTDRLTLPHLSAERQWPPAGETGPERHSSLRVPRGTRQRNHASTEEKRRRNLSTPSPARDDQYAEHFDAAAAVGSLPRHPKARPAVPKPPPTRVDDTCVEMSVDGPDLEATPAGQRSRVERSDASSSLRRPHKGERGRGPGGTTPLPGHRFEMTPGRHLWKTTSLGAPDAYDYPQRSLSLDHRRRQRARFLTPDDWVDSLSQENCSTPRGPPAPQTPGADAHGPLGPHWPPAQPPETPSSHERSSSSSSVFSAQTPSGEAPSLRRGPPARSPEPAPPAQRDEPKREWSILSMDALRWPANSESWGSGPRPEALKEPSGGSRTLSRARGPTDRGEDPGFPRPLHRGQSWPTADRAPPPLSNGDGAKRDDEKADGQAGGPPGSEVDDVRGYVVVQGSATRGSFSSYASSGRGSMETGNGRMSVCLSPTLSKAPDEVEEYAEDLGPGLDEARRSRKASVDESYEWDEDTSQPETRQFQDPGVSEEVLKGVSLSRCSLVSVQACSLADCSQAALLRGCGTNRRSPQVEMETVLF</sequence>
<keyword evidence="3" id="KW-0393">Immunoglobulin domain</keyword>
<dbReference type="InterPro" id="IPR007110">
    <property type="entry name" value="Ig-like_dom"/>
</dbReference>
<dbReference type="Pfam" id="PF00041">
    <property type="entry name" value="fn3"/>
    <property type="match status" value="2"/>
</dbReference>
<dbReference type="PANTHER" id="PTHR44170:SF48">
    <property type="entry name" value="PROTEIN TURTLE HOMOLOG A"/>
    <property type="match status" value="1"/>
</dbReference>
<feature type="compositionally biased region" description="Basic and acidic residues" evidence="4">
    <location>
        <begin position="1152"/>
        <end position="1164"/>
    </location>
</feature>
<accession>A0A8C4Z4H4</accession>
<dbReference type="InterPro" id="IPR013783">
    <property type="entry name" value="Ig-like_fold"/>
</dbReference>
<feature type="domain" description="Ig-like" evidence="7">
    <location>
        <begin position="175"/>
        <end position="267"/>
    </location>
</feature>
<dbReference type="PROSITE" id="PS50853">
    <property type="entry name" value="FN3"/>
    <property type="match status" value="2"/>
</dbReference>
<dbReference type="PROSITE" id="PS50835">
    <property type="entry name" value="IG_LIKE"/>
    <property type="match status" value="4"/>
</dbReference>
<keyword evidence="5" id="KW-0812">Transmembrane</keyword>
<feature type="domain" description="Fibronectin type-III" evidence="8">
    <location>
        <begin position="457"/>
        <end position="572"/>
    </location>
</feature>
<feature type="compositionally biased region" description="Low complexity" evidence="4">
    <location>
        <begin position="770"/>
        <end position="788"/>
    </location>
</feature>
<dbReference type="FunFam" id="2.60.40.10:FF:000032">
    <property type="entry name" value="palladin isoform X1"/>
    <property type="match status" value="1"/>
</dbReference>